<feature type="compositionally biased region" description="Low complexity" evidence="1">
    <location>
        <begin position="11"/>
        <end position="21"/>
    </location>
</feature>
<feature type="region of interest" description="Disordered" evidence="1">
    <location>
        <begin position="1"/>
        <end position="71"/>
    </location>
</feature>
<evidence type="ECO:0000256" key="1">
    <source>
        <dbReference type="SAM" id="MobiDB-lite"/>
    </source>
</evidence>
<sequence length="139" mass="16523">MRVICVRQQEKQQQQQQQQQEQEQEQEPRLWHLHNKQRKLRGAFNDVADDEDEQEDDQEHEERSSAKARRPLWNFITALERNLFPVYAQQDISHPREHWRINYCPNHELTTTTSTTRASDSHPEPPSPPAPGKPQVFAH</sequence>
<protein>
    <submittedName>
        <fullName evidence="2">Uncharacterized protein</fullName>
    </submittedName>
</protein>
<reference evidence="2 3" key="1">
    <citation type="journal article" date="2019" name="J. Hered.">
        <title>An Improved Genome Assembly for Drosophila navojoa, the Basal Species in the mojavensis Cluster.</title>
        <authorList>
            <person name="Vanderlinde T."/>
            <person name="Dupim E.G."/>
            <person name="Nazario-Yepiz N.O."/>
            <person name="Carvalho A.B."/>
        </authorList>
    </citation>
    <scope>NUCLEOTIDE SEQUENCE [LARGE SCALE GENOMIC DNA]</scope>
    <source>
        <strain evidence="2">Navoj_Jal97</strain>
        <tissue evidence="2">Whole organism</tissue>
    </source>
</reference>
<feature type="compositionally biased region" description="Basic residues" evidence="1">
    <location>
        <begin position="31"/>
        <end position="41"/>
    </location>
</feature>
<dbReference type="EMBL" id="LSRL02000010">
    <property type="protein sequence ID" value="TDG51298.1"/>
    <property type="molecule type" value="Genomic_DNA"/>
</dbReference>
<feature type="region of interest" description="Disordered" evidence="1">
    <location>
        <begin position="110"/>
        <end position="139"/>
    </location>
</feature>
<dbReference type="AlphaFoldDB" id="A0A484BRA5"/>
<evidence type="ECO:0000313" key="2">
    <source>
        <dbReference type="EMBL" id="TDG51298.1"/>
    </source>
</evidence>
<gene>
    <name evidence="2" type="ORF">AWZ03_002385</name>
</gene>
<dbReference type="Proteomes" id="UP000295192">
    <property type="component" value="Unassembled WGS sequence"/>
</dbReference>
<evidence type="ECO:0000313" key="3">
    <source>
        <dbReference type="Proteomes" id="UP000295192"/>
    </source>
</evidence>
<accession>A0A484BRA5</accession>
<organism evidence="2 3">
    <name type="scientific">Drosophila navojoa</name>
    <name type="common">Fruit fly</name>
    <dbReference type="NCBI Taxonomy" id="7232"/>
    <lineage>
        <taxon>Eukaryota</taxon>
        <taxon>Metazoa</taxon>
        <taxon>Ecdysozoa</taxon>
        <taxon>Arthropoda</taxon>
        <taxon>Hexapoda</taxon>
        <taxon>Insecta</taxon>
        <taxon>Pterygota</taxon>
        <taxon>Neoptera</taxon>
        <taxon>Endopterygota</taxon>
        <taxon>Diptera</taxon>
        <taxon>Brachycera</taxon>
        <taxon>Muscomorpha</taxon>
        <taxon>Ephydroidea</taxon>
        <taxon>Drosophilidae</taxon>
        <taxon>Drosophila</taxon>
    </lineage>
</organism>
<name>A0A484BRA5_DRONA</name>
<proteinExistence type="predicted"/>
<keyword evidence="3" id="KW-1185">Reference proteome</keyword>
<feature type="compositionally biased region" description="Acidic residues" evidence="1">
    <location>
        <begin position="47"/>
        <end position="59"/>
    </location>
</feature>
<comment type="caution">
    <text evidence="2">The sequence shown here is derived from an EMBL/GenBank/DDBJ whole genome shotgun (WGS) entry which is preliminary data.</text>
</comment>